<feature type="transmembrane region" description="Helical" evidence="7">
    <location>
        <begin position="6"/>
        <end position="25"/>
    </location>
</feature>
<dbReference type="Pfam" id="PF16927">
    <property type="entry name" value="HisKA_7TM"/>
    <property type="match status" value="1"/>
</dbReference>
<dbReference type="Gene3D" id="3.30.450.20">
    <property type="entry name" value="PAS domain"/>
    <property type="match status" value="1"/>
</dbReference>
<feature type="transmembrane region" description="Helical" evidence="7">
    <location>
        <begin position="181"/>
        <end position="201"/>
    </location>
</feature>
<dbReference type="OrthoDB" id="3369at2157"/>
<protein>
    <recommendedName>
        <fullName evidence="2">histidine kinase</fullName>
        <ecNumber evidence="2">2.7.13.3</ecNumber>
    </recommendedName>
</protein>
<dbReference type="SMART" id="SM00091">
    <property type="entry name" value="PAS"/>
    <property type="match status" value="1"/>
</dbReference>
<dbReference type="InterPro" id="IPR036890">
    <property type="entry name" value="HATPase_C_sf"/>
</dbReference>
<dbReference type="InterPro" id="IPR031621">
    <property type="entry name" value="HisKA_7TM"/>
</dbReference>
<dbReference type="EMBL" id="RDFA01000004">
    <property type="protein sequence ID" value="RXK48466.1"/>
    <property type="molecule type" value="Genomic_DNA"/>
</dbReference>
<dbReference type="GO" id="GO:0004673">
    <property type="term" value="F:protein histidine kinase activity"/>
    <property type="evidence" value="ECO:0007669"/>
    <property type="project" value="UniProtKB-EC"/>
</dbReference>
<feature type="domain" description="PAS" evidence="9">
    <location>
        <begin position="238"/>
        <end position="292"/>
    </location>
</feature>
<evidence type="ECO:0000256" key="5">
    <source>
        <dbReference type="ARBA" id="ARBA00022777"/>
    </source>
</evidence>
<accession>A0A498KZ44</accession>
<dbReference type="InterPro" id="IPR050980">
    <property type="entry name" value="2C_sensor_his_kinase"/>
</dbReference>
<evidence type="ECO:0000256" key="1">
    <source>
        <dbReference type="ARBA" id="ARBA00000085"/>
    </source>
</evidence>
<dbReference type="Pfam" id="PF08448">
    <property type="entry name" value="PAS_4"/>
    <property type="match status" value="1"/>
</dbReference>
<dbReference type="PANTHER" id="PTHR44936">
    <property type="entry name" value="SENSOR PROTEIN CREC"/>
    <property type="match status" value="1"/>
</dbReference>
<evidence type="ECO:0000259" key="9">
    <source>
        <dbReference type="PROSITE" id="PS50112"/>
    </source>
</evidence>
<dbReference type="PANTHER" id="PTHR44936:SF10">
    <property type="entry name" value="SENSOR PROTEIN RSTB"/>
    <property type="match status" value="1"/>
</dbReference>
<feature type="transmembrane region" description="Helical" evidence="7">
    <location>
        <begin position="99"/>
        <end position="117"/>
    </location>
</feature>
<keyword evidence="5" id="KW-0418">Kinase</keyword>
<keyword evidence="7" id="KW-1133">Transmembrane helix</keyword>
<dbReference type="InterPro" id="IPR003594">
    <property type="entry name" value="HATPase_dom"/>
</dbReference>
<organism evidence="10 11">
    <name type="scientific">Halorientalis pallida</name>
    <dbReference type="NCBI Taxonomy" id="2479928"/>
    <lineage>
        <taxon>Archaea</taxon>
        <taxon>Methanobacteriati</taxon>
        <taxon>Methanobacteriota</taxon>
        <taxon>Stenosarchaea group</taxon>
        <taxon>Halobacteria</taxon>
        <taxon>Halobacteriales</taxon>
        <taxon>Haloarculaceae</taxon>
        <taxon>Halorientalis</taxon>
    </lineage>
</organism>
<dbReference type="CDD" id="cd00130">
    <property type="entry name" value="PAS"/>
    <property type="match status" value="1"/>
</dbReference>
<evidence type="ECO:0000256" key="3">
    <source>
        <dbReference type="ARBA" id="ARBA00022679"/>
    </source>
</evidence>
<dbReference type="SUPFAM" id="SSF55785">
    <property type="entry name" value="PYP-like sensor domain (PAS domain)"/>
    <property type="match status" value="1"/>
</dbReference>
<dbReference type="SMART" id="SM00387">
    <property type="entry name" value="HATPase_c"/>
    <property type="match status" value="1"/>
</dbReference>
<evidence type="ECO:0000256" key="6">
    <source>
        <dbReference type="ARBA" id="ARBA00022840"/>
    </source>
</evidence>
<dbReference type="InterPro" id="IPR004358">
    <property type="entry name" value="Sig_transdc_His_kin-like_C"/>
</dbReference>
<keyword evidence="7" id="KW-0812">Transmembrane</keyword>
<dbReference type="SUPFAM" id="SSF55874">
    <property type="entry name" value="ATPase domain of HSP90 chaperone/DNA topoisomerase II/histidine kinase"/>
    <property type="match status" value="1"/>
</dbReference>
<feature type="transmembrane region" description="Helical" evidence="7">
    <location>
        <begin position="146"/>
        <end position="169"/>
    </location>
</feature>
<dbReference type="InterPro" id="IPR035965">
    <property type="entry name" value="PAS-like_dom_sf"/>
</dbReference>
<keyword evidence="3" id="KW-0808">Transferase</keyword>
<dbReference type="PROSITE" id="PS50109">
    <property type="entry name" value="HIS_KIN"/>
    <property type="match status" value="1"/>
</dbReference>
<feature type="transmembrane region" description="Helical" evidence="7">
    <location>
        <begin position="37"/>
        <end position="59"/>
    </location>
</feature>
<dbReference type="RefSeq" id="WP_129069305.1">
    <property type="nucleotide sequence ID" value="NZ_RDFA01000004.1"/>
</dbReference>
<dbReference type="Pfam" id="PF02518">
    <property type="entry name" value="HATPase_c"/>
    <property type="match status" value="1"/>
</dbReference>
<dbReference type="PRINTS" id="PR00344">
    <property type="entry name" value="BCTRLSENSOR"/>
</dbReference>
<dbReference type="GO" id="GO:0005524">
    <property type="term" value="F:ATP binding"/>
    <property type="evidence" value="ECO:0007669"/>
    <property type="project" value="UniProtKB-KW"/>
</dbReference>
<gene>
    <name evidence="10" type="ORF">EAF64_12355</name>
</gene>
<evidence type="ECO:0000313" key="11">
    <source>
        <dbReference type="Proteomes" id="UP000289691"/>
    </source>
</evidence>
<dbReference type="InterPro" id="IPR005467">
    <property type="entry name" value="His_kinase_dom"/>
</dbReference>
<reference evidence="10 11" key="1">
    <citation type="submission" date="2019-01" db="EMBL/GenBank/DDBJ databases">
        <title>Halorientalis sp. F13-25 a new haloarchaeum isolated from hypersaline water.</title>
        <authorList>
            <person name="Ana D.-V."/>
            <person name="Cristina S.-P."/>
            <person name="Antonio V."/>
        </authorList>
    </citation>
    <scope>NUCLEOTIDE SEQUENCE [LARGE SCALE GENOMIC DNA]</scope>
    <source>
        <strain evidence="10 11">F13-25</strain>
    </source>
</reference>
<dbReference type="CDD" id="cd00075">
    <property type="entry name" value="HATPase"/>
    <property type="match status" value="1"/>
</dbReference>
<dbReference type="Proteomes" id="UP000289691">
    <property type="component" value="Unassembled WGS sequence"/>
</dbReference>
<dbReference type="Gene3D" id="3.30.565.10">
    <property type="entry name" value="Histidine kinase-like ATPase, C-terminal domain"/>
    <property type="match status" value="1"/>
</dbReference>
<proteinExistence type="predicted"/>
<evidence type="ECO:0000256" key="7">
    <source>
        <dbReference type="SAM" id="Phobius"/>
    </source>
</evidence>
<dbReference type="EC" id="2.7.13.3" evidence="2"/>
<keyword evidence="6" id="KW-0067">ATP-binding</keyword>
<comment type="catalytic activity">
    <reaction evidence="1">
        <text>ATP + protein L-histidine = ADP + protein N-phospho-L-histidine.</text>
        <dbReference type="EC" id="2.7.13.3"/>
    </reaction>
</comment>
<keyword evidence="11" id="KW-1185">Reference proteome</keyword>
<feature type="domain" description="Histidine kinase" evidence="8">
    <location>
        <begin position="353"/>
        <end position="558"/>
    </location>
</feature>
<evidence type="ECO:0000256" key="4">
    <source>
        <dbReference type="ARBA" id="ARBA00022741"/>
    </source>
</evidence>
<dbReference type="InterPro" id="IPR000014">
    <property type="entry name" value="PAS"/>
</dbReference>
<dbReference type="AlphaFoldDB" id="A0A498KZ44"/>
<keyword evidence="4" id="KW-0547">Nucleotide-binding</keyword>
<sequence>MPLGVSWLAIAHFGTGVAILGLLGPVWSFRSRPGAQLWAGVVVLMAATTFAFGASLLVFDQGLRLLFEMAALTTLLWTAVFFLSFALTYTGRAHLLHSWWVRCLVVAQGVGTALLLSNPVHRLLWTNFRLDPVLGSATVLYDKEPLLFAVAGVTYLVVGIGIVVLVETVASYGPSYRRQAVAIATTPLFPIVASLIWLLGIGPYPQLNLVALSFLPHLTLDVYALFGRDMFELPPGLRRAGERAALDELGSPVFIVADDGRVIDANAAAVRMFDVDPDPALGRPLDDLLGQDLAMAAEEQRVDLLVGGERQTFKLVFSPFETRSGLHGGFTVIMQDVTAEIQRKQRLEVLNRILRHNLRNDLNVVQLHAQELELTLTDPERRGHAAAIEDISDELVDLGEKARWAAQALEDASYHSVSLRDVLDDVVRDVRANHPDARVDLDVGASVTLHTDPEVLTLVFTSVLENAIEHNEEGEPQVTVTADDGDPDSLRIQVRDDGPGIPEHERRVIEDGGETALDHGSGVGLWLIHWGVTLLGGDVAFEVAQSGTTVSIRLPTTGGPRSE</sequence>
<comment type="caution">
    <text evidence="10">The sequence shown here is derived from an EMBL/GenBank/DDBJ whole genome shotgun (WGS) entry which is preliminary data.</text>
</comment>
<evidence type="ECO:0000259" key="8">
    <source>
        <dbReference type="PROSITE" id="PS50109"/>
    </source>
</evidence>
<evidence type="ECO:0000256" key="2">
    <source>
        <dbReference type="ARBA" id="ARBA00012438"/>
    </source>
</evidence>
<name>A0A498KZ44_9EURY</name>
<dbReference type="PROSITE" id="PS50112">
    <property type="entry name" value="PAS"/>
    <property type="match status" value="1"/>
</dbReference>
<evidence type="ECO:0000313" key="10">
    <source>
        <dbReference type="EMBL" id="RXK48466.1"/>
    </source>
</evidence>
<keyword evidence="7" id="KW-0472">Membrane</keyword>
<feature type="transmembrane region" description="Helical" evidence="7">
    <location>
        <begin position="65"/>
        <end position="87"/>
    </location>
</feature>
<dbReference type="InterPro" id="IPR013656">
    <property type="entry name" value="PAS_4"/>
</dbReference>